<protein>
    <recommendedName>
        <fullName evidence="5">Serine hydrolase</fullName>
    </recommendedName>
</protein>
<dbReference type="Gene3D" id="3.40.710.10">
    <property type="entry name" value="DD-peptidase/beta-lactamase superfamily"/>
    <property type="match status" value="1"/>
</dbReference>
<dbReference type="InterPro" id="IPR012338">
    <property type="entry name" value="Beta-lactam/transpept-like"/>
</dbReference>
<keyword evidence="2" id="KW-0472">Membrane</keyword>
<keyword evidence="2" id="KW-0812">Transmembrane</keyword>
<evidence type="ECO:0000256" key="2">
    <source>
        <dbReference type="SAM" id="Phobius"/>
    </source>
</evidence>
<evidence type="ECO:0008006" key="5">
    <source>
        <dbReference type="Google" id="ProtNLM"/>
    </source>
</evidence>
<sequence length="396" mass="40620">MARTPRARPSADGGCPGRGGTRRTGGREPAPHGRPTGDRRRGTTPAHGRPAADARQDRSHGRGTVRALPGARAHRDLMGPGTRRRPSSPLLRSALGRPAAPMRVLLWAAAAVAVTAVALVASCVAGNAETARLAPARTATMSAAAAGPHDLLQGAASTAAAASDLTQAVSAIQDRGDTVGWYLCTTDGTVISAHNEDTAYYAASAIKGPYVLSVLSDGGSGAPGALSGSVASAIVDSDNNSYYRVKSAFGTDRINEWLEAAGSAETLDEDVGSYVDLTPRQLAGLWVQAYPYIQAQDAEGDTFAASVFSGPANSVIPSLEGVTASWSKPGWIAVESESSTVNAGVVERGDTAYVIAVMTDDGDDFERLDRVVVALDAIGRLAVTEATGQVAVTEAG</sequence>
<feature type="compositionally biased region" description="Basic and acidic residues" evidence="1">
    <location>
        <begin position="25"/>
        <end position="41"/>
    </location>
</feature>
<feature type="region of interest" description="Disordered" evidence="1">
    <location>
        <begin position="1"/>
        <end position="92"/>
    </location>
</feature>
<feature type="compositionally biased region" description="Basic and acidic residues" evidence="1">
    <location>
        <begin position="50"/>
        <end position="60"/>
    </location>
</feature>
<accession>A0AAV5AZ65</accession>
<feature type="transmembrane region" description="Helical" evidence="2">
    <location>
        <begin position="104"/>
        <end position="128"/>
    </location>
</feature>
<dbReference type="RefSeq" id="WP_265590610.1">
    <property type="nucleotide sequence ID" value="NZ_BQKC01000001.1"/>
</dbReference>
<keyword evidence="2" id="KW-1133">Transmembrane helix</keyword>
<reference evidence="3" key="1">
    <citation type="journal article" date="2022" name="Int. J. Syst. Evol. Microbiol.">
        <title>Granulimonas faecalis gen. nov., sp. nov., and Leptogranulimonas caecicola gen. nov., sp. nov., novel lactate-producing Atopobiaceae bacteria isolated from mouse intestines, and an emended description of the family Atopobiaceae.</title>
        <authorList>
            <person name="Morinaga K."/>
            <person name="Kusada H."/>
            <person name="Sakamoto S."/>
            <person name="Murakami T."/>
            <person name="Toyoda A."/>
            <person name="Mori H."/>
            <person name="Meng X.Y."/>
            <person name="Takashino M."/>
            <person name="Murotomi K."/>
            <person name="Tamaki H."/>
        </authorList>
    </citation>
    <scope>NUCLEOTIDE SEQUENCE</scope>
    <source>
        <strain evidence="3">OPF53</strain>
    </source>
</reference>
<comment type="caution">
    <text evidence="3">The sequence shown here is derived from an EMBL/GenBank/DDBJ whole genome shotgun (WGS) entry which is preliminary data.</text>
</comment>
<evidence type="ECO:0000313" key="3">
    <source>
        <dbReference type="EMBL" id="GJM54891.1"/>
    </source>
</evidence>
<proteinExistence type="predicted"/>
<dbReference type="EMBL" id="BQKC01000001">
    <property type="protein sequence ID" value="GJM54891.1"/>
    <property type="molecule type" value="Genomic_DNA"/>
</dbReference>
<name>A0AAV5AZ65_9ACTN</name>
<keyword evidence="4" id="KW-1185">Reference proteome</keyword>
<dbReference type="Proteomes" id="UP001055025">
    <property type="component" value="Unassembled WGS sequence"/>
</dbReference>
<evidence type="ECO:0000313" key="4">
    <source>
        <dbReference type="Proteomes" id="UP001055025"/>
    </source>
</evidence>
<dbReference type="AlphaFoldDB" id="A0AAV5AZ65"/>
<evidence type="ECO:0000256" key="1">
    <source>
        <dbReference type="SAM" id="MobiDB-lite"/>
    </source>
</evidence>
<organism evidence="3 4">
    <name type="scientific">Granulimonas faecalis</name>
    <dbReference type="NCBI Taxonomy" id="2894155"/>
    <lineage>
        <taxon>Bacteria</taxon>
        <taxon>Bacillati</taxon>
        <taxon>Actinomycetota</taxon>
        <taxon>Coriobacteriia</taxon>
        <taxon>Coriobacteriales</taxon>
        <taxon>Kribbibacteriaceae</taxon>
        <taxon>Granulimonas</taxon>
    </lineage>
</organism>
<dbReference type="SUPFAM" id="SSF56601">
    <property type="entry name" value="beta-lactamase/transpeptidase-like"/>
    <property type="match status" value="1"/>
</dbReference>
<gene>
    <name evidence="3" type="ORF">ATOP_05460</name>
</gene>
<feature type="compositionally biased region" description="Gly residues" evidence="1">
    <location>
        <begin position="14"/>
        <end position="23"/>
    </location>
</feature>